<proteinExistence type="inferred from homology"/>
<comment type="function">
    <text evidence="9 11">Required for vesicle-mediated transport. Catalyzes the fusion of transport vesicles within the Golgi cisternae. Is also required for transport from the endoplasmic reticulum to the Golgi stack. Seems to function as a fusion protein required for the delivery of cargo proteins to all compartments of the Golgi stack independent of vesicle origin.</text>
</comment>
<keyword evidence="3 11" id="KW-0813">Transport</keyword>
<dbReference type="InterPro" id="IPR004201">
    <property type="entry name" value="Cdc48_dom2"/>
</dbReference>
<evidence type="ECO:0000256" key="5">
    <source>
        <dbReference type="ARBA" id="ARBA00022737"/>
    </source>
</evidence>
<dbReference type="GO" id="GO:0016887">
    <property type="term" value="F:ATP hydrolysis activity"/>
    <property type="evidence" value="ECO:0007669"/>
    <property type="project" value="InterPro"/>
</dbReference>
<accession>A0A0C3NSX3</accession>
<evidence type="ECO:0000256" key="7">
    <source>
        <dbReference type="ARBA" id="ARBA00022840"/>
    </source>
</evidence>
<dbReference type="EMBL" id="KN840481">
    <property type="protein sequence ID" value="KIP08324.1"/>
    <property type="molecule type" value="Genomic_DNA"/>
</dbReference>
<dbReference type="FunFam" id="3.40.50.300:FF:000187">
    <property type="entry name" value="Vesicular-fusion ATPase SEC18"/>
    <property type="match status" value="1"/>
</dbReference>
<evidence type="ECO:0000313" key="15">
    <source>
        <dbReference type="EMBL" id="KIP08324.1"/>
    </source>
</evidence>
<dbReference type="GO" id="GO:0035494">
    <property type="term" value="P:SNARE complex disassembly"/>
    <property type="evidence" value="ECO:0007669"/>
    <property type="project" value="InterPro"/>
</dbReference>
<dbReference type="InterPro" id="IPR003338">
    <property type="entry name" value="CDC4_N-term_subdom"/>
</dbReference>
<dbReference type="InterPro" id="IPR029067">
    <property type="entry name" value="CDC48_domain_2-like_sf"/>
</dbReference>
<evidence type="ECO:0000256" key="11">
    <source>
        <dbReference type="RuleBase" id="RU367045"/>
    </source>
</evidence>
<dbReference type="InterPro" id="IPR039812">
    <property type="entry name" value="Vesicle-fus_ATPase"/>
</dbReference>
<dbReference type="OrthoDB" id="9982946at2759"/>
<dbReference type="InterPro" id="IPR027417">
    <property type="entry name" value="P-loop_NTPase"/>
</dbReference>
<evidence type="ECO:0000256" key="4">
    <source>
        <dbReference type="ARBA" id="ARBA00022490"/>
    </source>
</evidence>
<keyword evidence="11" id="KW-0931">ER-Golgi transport</keyword>
<evidence type="ECO:0000256" key="6">
    <source>
        <dbReference type="ARBA" id="ARBA00022741"/>
    </source>
</evidence>
<dbReference type="Pfam" id="PF02933">
    <property type="entry name" value="CDC48_2"/>
    <property type="match status" value="1"/>
</dbReference>
<dbReference type="PROSITE" id="PS00674">
    <property type="entry name" value="AAA"/>
    <property type="match status" value="1"/>
</dbReference>
<keyword evidence="16" id="KW-1185">Reference proteome</keyword>
<comment type="subcellular location">
    <subcellularLocation>
        <location evidence="1 11">Cytoplasm</location>
    </subcellularLocation>
</comment>
<dbReference type="InterPro" id="IPR003960">
    <property type="entry name" value="ATPase_AAA_CS"/>
</dbReference>
<evidence type="ECO:0000259" key="14">
    <source>
        <dbReference type="SMART" id="SM01073"/>
    </source>
</evidence>
<dbReference type="SUPFAM" id="SSF54585">
    <property type="entry name" value="Cdc48 domain 2-like"/>
    <property type="match status" value="1"/>
</dbReference>
<dbReference type="Gene3D" id="1.10.8.60">
    <property type="match status" value="2"/>
</dbReference>
<dbReference type="GO" id="GO:0005795">
    <property type="term" value="C:Golgi stack"/>
    <property type="evidence" value="ECO:0007669"/>
    <property type="project" value="TreeGrafter"/>
</dbReference>
<reference evidence="15 16" key="1">
    <citation type="journal article" date="2014" name="PLoS Genet.">
        <title>Analysis of the Phlebiopsis gigantea genome, transcriptome and secretome provides insight into its pioneer colonization strategies of wood.</title>
        <authorList>
            <person name="Hori C."/>
            <person name="Ishida T."/>
            <person name="Igarashi K."/>
            <person name="Samejima M."/>
            <person name="Suzuki H."/>
            <person name="Master E."/>
            <person name="Ferreira P."/>
            <person name="Ruiz-Duenas F.J."/>
            <person name="Held B."/>
            <person name="Canessa P."/>
            <person name="Larrondo L.F."/>
            <person name="Schmoll M."/>
            <person name="Druzhinina I.S."/>
            <person name="Kubicek C.P."/>
            <person name="Gaskell J.A."/>
            <person name="Kersten P."/>
            <person name="St John F."/>
            <person name="Glasner J."/>
            <person name="Sabat G."/>
            <person name="Splinter BonDurant S."/>
            <person name="Syed K."/>
            <person name="Yadav J."/>
            <person name="Mgbeahuruike A.C."/>
            <person name="Kovalchuk A."/>
            <person name="Asiegbu F.O."/>
            <person name="Lackner G."/>
            <person name="Hoffmeister D."/>
            <person name="Rencoret J."/>
            <person name="Gutierrez A."/>
            <person name="Sun H."/>
            <person name="Lindquist E."/>
            <person name="Barry K."/>
            <person name="Riley R."/>
            <person name="Grigoriev I.V."/>
            <person name="Henrissat B."/>
            <person name="Kues U."/>
            <person name="Berka R.M."/>
            <person name="Martinez A.T."/>
            <person name="Covert S.F."/>
            <person name="Blanchette R.A."/>
            <person name="Cullen D."/>
        </authorList>
    </citation>
    <scope>NUCLEOTIDE SEQUENCE [LARGE SCALE GENOMIC DNA]</scope>
    <source>
        <strain evidence="15 16">11061_1 CR5-6</strain>
    </source>
</reference>
<name>A0A0C3NSX3_PHLG1</name>
<dbReference type="InterPro" id="IPR003593">
    <property type="entry name" value="AAA+_ATPase"/>
</dbReference>
<dbReference type="CDD" id="cd00009">
    <property type="entry name" value="AAA"/>
    <property type="match status" value="1"/>
</dbReference>
<dbReference type="InterPro" id="IPR009010">
    <property type="entry name" value="Asp_de-COase-like_dom_sf"/>
</dbReference>
<dbReference type="Gene3D" id="2.40.40.20">
    <property type="match status" value="1"/>
</dbReference>
<evidence type="ECO:0000256" key="10">
    <source>
        <dbReference type="ARBA" id="ARBA00068637"/>
    </source>
</evidence>
<evidence type="ECO:0000256" key="9">
    <source>
        <dbReference type="ARBA" id="ARBA00056429"/>
    </source>
</evidence>
<dbReference type="CDD" id="cd19504">
    <property type="entry name" value="RecA-like_NSF-SEC18_r1-like"/>
    <property type="match status" value="1"/>
</dbReference>
<evidence type="ECO:0000313" key="16">
    <source>
        <dbReference type="Proteomes" id="UP000053257"/>
    </source>
</evidence>
<dbReference type="InterPro" id="IPR041569">
    <property type="entry name" value="AAA_lid_3"/>
</dbReference>
<dbReference type="Pfam" id="PF17862">
    <property type="entry name" value="AAA_lid_3"/>
    <property type="match status" value="1"/>
</dbReference>
<sequence length="794" mass="86297">MSFFGRSSGSSTPNQQPYSRLPPGSTSSVPSSGHRVPPPRHDDPRAYEKQTYGRQAAQSHAAFNVTGAPNDVLALSNCLIVNPGDFSQGQHVIVKQQYPLTVRHDTTGKIGPGSVGAGSLQRQWVGLSLSGDQVTVEPYRGTPLYLSSVDIEAGFMRRGHEIAESFSADEMAQNFLRAYNGVIFTVGQLLVFEFHGQMLKLQVVGMQTVDLMNAAPSQGQAGQTGIIMEKTDITFLKAADSSLKLKSSAKKAPPNAILAPNFKFEDMGIGGLDSEFSTIFRRAFASRVFPPALVEKLGIQHVKGILLFGPPGTGKTLMARQIGKMLNAREPKIVNGPEILNKYVGASEENIRKLFADAEKEYKAKGDESGLHIIIFDELDAICKQRGSTQGSTGVGDSIVNQLLSKMDGVDQLNNILIIGMTNRLDMIDEALLRPGRLEVHMEISLPDEKGRLQILNIHTDKMRTNGVLDHDVDLLELAQQTKNFSGAEIAGLIKSATSFAFSRHVKVGTMAGISDDIENLRVNRVDFMNALDEVTPAFGVAKEELEQVVQNGIVHFDSIIDDILRSGQLFVDQVRTSTRTPLVSLLLHGPPGSGKTALAATIARASDYPFMKLVSPDDMVGFSEGQKVAAISKVFADSYKSPLSVIVVDSVERLLDFTPIGPRFSNAVLQTLLVLLSRRPPKGRRLLVIATTSLRPILTDLGLSESFDSEVRVPPVSSLHSLEIVLDEVDLIRDPRERQQTMQMLQQAGFGADADAHGINIGIKKLLTMIEMARQEPDAVGERLVTSLMGLGM</sequence>
<dbReference type="FunFam" id="3.40.50.300:FF:000166">
    <property type="entry name" value="vesicle-fusing ATPase isoform X1"/>
    <property type="match status" value="1"/>
</dbReference>
<evidence type="ECO:0000256" key="8">
    <source>
        <dbReference type="ARBA" id="ARBA00022927"/>
    </source>
</evidence>
<dbReference type="Pfam" id="PF00004">
    <property type="entry name" value="AAA"/>
    <property type="match status" value="2"/>
</dbReference>
<keyword evidence="5" id="KW-0677">Repeat</keyword>
<comment type="similarity">
    <text evidence="2 11">Belongs to the AAA ATPase family.</text>
</comment>
<gene>
    <name evidence="15" type="ORF">PHLGIDRAFT_117312</name>
</gene>
<dbReference type="PANTHER" id="PTHR23078">
    <property type="entry name" value="VESICULAR-FUSION PROTEIN NSF"/>
    <property type="match status" value="1"/>
</dbReference>
<feature type="compositionally biased region" description="Polar residues" evidence="12">
    <location>
        <begin position="1"/>
        <end position="18"/>
    </location>
</feature>
<keyword evidence="6 11" id="KW-0547">Nucleotide-binding</keyword>
<keyword evidence="11" id="KW-0378">Hydrolase</keyword>
<evidence type="ECO:0000259" key="13">
    <source>
        <dbReference type="SMART" id="SM00382"/>
    </source>
</evidence>
<dbReference type="Proteomes" id="UP000053257">
    <property type="component" value="Unassembled WGS sequence"/>
</dbReference>
<feature type="region of interest" description="Disordered" evidence="12">
    <location>
        <begin position="1"/>
        <end position="55"/>
    </location>
</feature>
<dbReference type="GO" id="GO:0006891">
    <property type="term" value="P:intra-Golgi vesicle-mediated transport"/>
    <property type="evidence" value="ECO:0007669"/>
    <property type="project" value="TreeGrafter"/>
</dbReference>
<dbReference type="Gene3D" id="3.40.50.300">
    <property type="entry name" value="P-loop containing nucleotide triphosphate hydrolases"/>
    <property type="match status" value="2"/>
</dbReference>
<dbReference type="SMART" id="SM01073">
    <property type="entry name" value="CDC48_N"/>
    <property type="match status" value="1"/>
</dbReference>
<dbReference type="SUPFAM" id="SSF50692">
    <property type="entry name" value="ADC-like"/>
    <property type="match status" value="1"/>
</dbReference>
<dbReference type="Gene3D" id="3.10.330.10">
    <property type="match status" value="1"/>
</dbReference>
<keyword evidence="8 11" id="KW-0653">Protein transport</keyword>
<dbReference type="STRING" id="745531.A0A0C3NSX3"/>
<dbReference type="AlphaFoldDB" id="A0A0C3NSX3"/>
<feature type="compositionally biased region" description="Basic and acidic residues" evidence="12">
    <location>
        <begin position="39"/>
        <end position="48"/>
    </location>
</feature>
<keyword evidence="4 11" id="KW-0963">Cytoplasm</keyword>
<protein>
    <recommendedName>
        <fullName evidence="10 11">Vesicular-fusion protein SEC18</fullName>
    </recommendedName>
</protein>
<feature type="domain" description="AAA+ ATPase" evidence="13">
    <location>
        <begin position="301"/>
        <end position="448"/>
    </location>
</feature>
<dbReference type="FunFam" id="1.10.8.60:FF:000026">
    <property type="entry name" value="vesicle-fusing ATPase isoform X1"/>
    <property type="match status" value="1"/>
</dbReference>
<dbReference type="SMART" id="SM00382">
    <property type="entry name" value="AAA"/>
    <property type="match status" value="2"/>
</dbReference>
<dbReference type="InterPro" id="IPR003959">
    <property type="entry name" value="ATPase_AAA_core"/>
</dbReference>
<dbReference type="PANTHER" id="PTHR23078:SF3">
    <property type="entry name" value="VESICLE-FUSING ATPASE"/>
    <property type="match status" value="1"/>
</dbReference>
<evidence type="ECO:0000256" key="2">
    <source>
        <dbReference type="ARBA" id="ARBA00006914"/>
    </source>
</evidence>
<evidence type="ECO:0000256" key="1">
    <source>
        <dbReference type="ARBA" id="ARBA00004496"/>
    </source>
</evidence>
<evidence type="ECO:0000256" key="12">
    <source>
        <dbReference type="SAM" id="MobiDB-lite"/>
    </source>
</evidence>
<dbReference type="HOGENOM" id="CLU_008037_2_0_1"/>
<feature type="compositionally biased region" description="Low complexity" evidence="12">
    <location>
        <begin position="22"/>
        <end position="35"/>
    </location>
</feature>
<evidence type="ECO:0000256" key="3">
    <source>
        <dbReference type="ARBA" id="ARBA00022448"/>
    </source>
</evidence>
<dbReference type="GO" id="GO:0043001">
    <property type="term" value="P:Golgi to plasma membrane protein transport"/>
    <property type="evidence" value="ECO:0007669"/>
    <property type="project" value="TreeGrafter"/>
</dbReference>
<organism evidence="15 16">
    <name type="scientific">Phlebiopsis gigantea (strain 11061_1 CR5-6)</name>
    <name type="common">White-rot fungus</name>
    <name type="synonym">Peniophora gigantea</name>
    <dbReference type="NCBI Taxonomy" id="745531"/>
    <lineage>
        <taxon>Eukaryota</taxon>
        <taxon>Fungi</taxon>
        <taxon>Dikarya</taxon>
        <taxon>Basidiomycota</taxon>
        <taxon>Agaricomycotina</taxon>
        <taxon>Agaricomycetes</taxon>
        <taxon>Polyporales</taxon>
        <taxon>Phanerochaetaceae</taxon>
        <taxon>Phlebiopsis</taxon>
    </lineage>
</organism>
<keyword evidence="7 11" id="KW-0067">ATP-binding</keyword>
<feature type="domain" description="CDC48 N-terminal subdomain" evidence="14">
    <location>
        <begin position="62"/>
        <end position="142"/>
    </location>
</feature>
<feature type="domain" description="AAA+ ATPase" evidence="13">
    <location>
        <begin position="582"/>
        <end position="718"/>
    </location>
</feature>
<dbReference type="GO" id="GO:0005524">
    <property type="term" value="F:ATP binding"/>
    <property type="evidence" value="ECO:0007669"/>
    <property type="project" value="UniProtKB-UniRule"/>
</dbReference>
<dbReference type="SUPFAM" id="SSF52540">
    <property type="entry name" value="P-loop containing nucleoside triphosphate hydrolases"/>
    <property type="match status" value="2"/>
</dbReference>